<gene>
    <name evidence="2" type="ORF">MOZ60_05410</name>
</gene>
<dbReference type="AlphaFoldDB" id="A0AB35U555"/>
<evidence type="ECO:0000313" key="2">
    <source>
        <dbReference type="EMBL" id="MDX8419527.1"/>
    </source>
</evidence>
<name>A0AB35U555_9FIRM</name>
<dbReference type="Gene3D" id="3.40.50.1820">
    <property type="entry name" value="alpha/beta hydrolase"/>
    <property type="match status" value="1"/>
</dbReference>
<dbReference type="GO" id="GO:0016787">
    <property type="term" value="F:hydrolase activity"/>
    <property type="evidence" value="ECO:0007669"/>
    <property type="project" value="UniProtKB-KW"/>
</dbReference>
<sequence>MSELEEKTAPWIARHAIQQEISSFDGTSLNTYHAIPDRAKAVIVMVHGFCGFFGKYHELFQHFYEAGYAPFFLELRGHGKSSNRRCFADKRVTVGSFEEYAGDIHAYVNWIRKQYPALPRFLFAHSMGGAAGALELEEHPDDFACAILSSPMLEMNFGKLPEPAVDALSVYAKVKHLDDDYAPGQHAWTGKYDPANSSCDSEKRYAYQFHQRQADPDYQTWGGTYGWARAAKQGSEKALQNAGKVRVPVLICQASRDTMVLNEGEQIFKMRSANTSLVQYDSRHEIFAANDEVFNRYVKDLVTFYDVQSKKLCAKQA</sequence>
<comment type="caution">
    <text evidence="2">The sequence shown here is derived from an EMBL/GenBank/DDBJ whole genome shotgun (WGS) entry which is preliminary data.</text>
</comment>
<reference evidence="2 3" key="1">
    <citation type="submission" date="2022-03" db="EMBL/GenBank/DDBJ databases">
        <title>Novel taxa within the pig intestine.</title>
        <authorList>
            <person name="Wylensek D."/>
            <person name="Bishof K."/>
            <person name="Afrizal A."/>
            <person name="Clavel T."/>
        </authorList>
    </citation>
    <scope>NUCLEOTIDE SEQUENCE [LARGE SCALE GENOMIC DNA]</scope>
    <source>
        <strain evidence="2 3">CLA-KB-P133</strain>
    </source>
</reference>
<protein>
    <submittedName>
        <fullName evidence="2">Alpha/beta hydrolase</fullName>
    </submittedName>
</protein>
<dbReference type="InterPro" id="IPR029058">
    <property type="entry name" value="AB_hydrolase_fold"/>
</dbReference>
<keyword evidence="2" id="KW-0378">Hydrolase</keyword>
<feature type="domain" description="Serine aminopeptidase S33" evidence="1">
    <location>
        <begin position="38"/>
        <end position="287"/>
    </location>
</feature>
<dbReference type="SUPFAM" id="SSF53474">
    <property type="entry name" value="alpha/beta-Hydrolases"/>
    <property type="match status" value="1"/>
</dbReference>
<dbReference type="InterPro" id="IPR022742">
    <property type="entry name" value="Hydrolase_4"/>
</dbReference>
<evidence type="ECO:0000259" key="1">
    <source>
        <dbReference type="Pfam" id="PF12146"/>
    </source>
</evidence>
<organism evidence="2 3">
    <name type="scientific">Grylomicrobium aquisgranensis</name>
    <dbReference type="NCBI Taxonomy" id="2926318"/>
    <lineage>
        <taxon>Bacteria</taxon>
        <taxon>Bacillati</taxon>
        <taxon>Bacillota</taxon>
        <taxon>Erysipelotrichia</taxon>
        <taxon>Erysipelotrichales</taxon>
        <taxon>Erysipelotrichaceae</taxon>
        <taxon>Grylomicrobium</taxon>
    </lineage>
</organism>
<dbReference type="Proteomes" id="UP001286174">
    <property type="component" value="Unassembled WGS sequence"/>
</dbReference>
<dbReference type="InterPro" id="IPR051044">
    <property type="entry name" value="MAG_DAG_Lipase"/>
</dbReference>
<keyword evidence="3" id="KW-1185">Reference proteome</keyword>
<evidence type="ECO:0000313" key="3">
    <source>
        <dbReference type="Proteomes" id="UP001286174"/>
    </source>
</evidence>
<dbReference type="RefSeq" id="WP_370595922.1">
    <property type="nucleotide sequence ID" value="NZ_JALBUR010000010.1"/>
</dbReference>
<proteinExistence type="predicted"/>
<dbReference type="PANTHER" id="PTHR11614">
    <property type="entry name" value="PHOSPHOLIPASE-RELATED"/>
    <property type="match status" value="1"/>
</dbReference>
<dbReference type="EMBL" id="JALBUR010000010">
    <property type="protein sequence ID" value="MDX8419527.1"/>
    <property type="molecule type" value="Genomic_DNA"/>
</dbReference>
<accession>A0AB35U555</accession>
<dbReference type="Pfam" id="PF12146">
    <property type="entry name" value="Hydrolase_4"/>
    <property type="match status" value="1"/>
</dbReference>